<evidence type="ECO:0000256" key="2">
    <source>
        <dbReference type="ARBA" id="ARBA00022630"/>
    </source>
</evidence>
<dbReference type="Pfam" id="PF01613">
    <property type="entry name" value="Flavin_Reduct"/>
    <property type="match status" value="1"/>
</dbReference>
<name>A0ABV8ARK4_9BACT</name>
<dbReference type="InterPro" id="IPR012349">
    <property type="entry name" value="Split_barrel_FMN-bd"/>
</dbReference>
<evidence type="ECO:0000256" key="3">
    <source>
        <dbReference type="ARBA" id="ARBA00022643"/>
    </source>
</evidence>
<keyword evidence="7" id="KW-1185">Reference proteome</keyword>
<keyword evidence="3" id="KW-0288">FMN</keyword>
<reference evidence="7" key="1">
    <citation type="journal article" date="2019" name="Int. J. Syst. Evol. Microbiol.">
        <title>The Global Catalogue of Microorganisms (GCM) 10K type strain sequencing project: providing services to taxonomists for standard genome sequencing and annotation.</title>
        <authorList>
            <consortium name="The Broad Institute Genomics Platform"/>
            <consortium name="The Broad Institute Genome Sequencing Center for Infectious Disease"/>
            <person name="Wu L."/>
            <person name="Ma J."/>
        </authorList>
    </citation>
    <scope>NUCLEOTIDE SEQUENCE [LARGE SCALE GENOMIC DNA]</scope>
    <source>
        <strain evidence="7">CCUG 60523</strain>
    </source>
</reference>
<comment type="similarity">
    <text evidence="4">Belongs to the flavoredoxin family.</text>
</comment>
<feature type="domain" description="Flavin reductase like" evidence="5">
    <location>
        <begin position="33"/>
        <end position="164"/>
    </location>
</feature>
<comment type="cofactor">
    <cofactor evidence="1">
        <name>FMN</name>
        <dbReference type="ChEBI" id="CHEBI:58210"/>
    </cofactor>
</comment>
<evidence type="ECO:0000256" key="1">
    <source>
        <dbReference type="ARBA" id="ARBA00001917"/>
    </source>
</evidence>
<dbReference type="PANTHER" id="PTHR33798">
    <property type="entry name" value="FLAVOPROTEIN OXYGENASE"/>
    <property type="match status" value="1"/>
</dbReference>
<sequence>MTRHFDYDEMMELDSFYRRNLINCLSGYKSLNLIGTQSKSGESNLAPFSQVFHVGANPPMVGVLFRPHTVKRDTLENILETGFFTLNHVTQEFYKEAHWASARWEGSEFDGTGIQSEFLNGFGAPFVKNSPVKIACELVESQTLKVNQTVLVIGSISHIFLEEKGLRSDGSIDLNAMDTVTVSGLDEYHRGERLSRLSYAKADQAVQEV</sequence>
<dbReference type="InterPro" id="IPR002563">
    <property type="entry name" value="Flavin_Rdtase-like_dom"/>
</dbReference>
<evidence type="ECO:0000313" key="6">
    <source>
        <dbReference type="EMBL" id="MFC3880543.1"/>
    </source>
</evidence>
<gene>
    <name evidence="6" type="ORF">ACFOSV_10165</name>
</gene>
<dbReference type="Proteomes" id="UP001595805">
    <property type="component" value="Unassembled WGS sequence"/>
</dbReference>
<proteinExistence type="inferred from homology"/>
<dbReference type="PANTHER" id="PTHR33798:SF5">
    <property type="entry name" value="FLAVIN REDUCTASE LIKE DOMAIN-CONTAINING PROTEIN"/>
    <property type="match status" value="1"/>
</dbReference>
<dbReference type="Gene3D" id="2.30.110.10">
    <property type="entry name" value="Electron Transport, Fmn-binding Protein, Chain A"/>
    <property type="match status" value="1"/>
</dbReference>
<dbReference type="EC" id="1.5.1.-" evidence="6"/>
<organism evidence="6 7">
    <name type="scientific">Algoriphagus namhaensis</name>
    <dbReference type="NCBI Taxonomy" id="915353"/>
    <lineage>
        <taxon>Bacteria</taxon>
        <taxon>Pseudomonadati</taxon>
        <taxon>Bacteroidota</taxon>
        <taxon>Cytophagia</taxon>
        <taxon>Cytophagales</taxon>
        <taxon>Cyclobacteriaceae</taxon>
        <taxon>Algoriphagus</taxon>
    </lineage>
</organism>
<dbReference type="SUPFAM" id="SSF50475">
    <property type="entry name" value="FMN-binding split barrel"/>
    <property type="match status" value="1"/>
</dbReference>
<keyword evidence="2" id="KW-0285">Flavoprotein</keyword>
<dbReference type="RefSeq" id="WP_377905900.1">
    <property type="nucleotide sequence ID" value="NZ_JBHRZS010000007.1"/>
</dbReference>
<evidence type="ECO:0000256" key="4">
    <source>
        <dbReference type="ARBA" id="ARBA00038054"/>
    </source>
</evidence>
<evidence type="ECO:0000313" key="7">
    <source>
        <dbReference type="Proteomes" id="UP001595805"/>
    </source>
</evidence>
<comment type="caution">
    <text evidence="6">The sequence shown here is derived from an EMBL/GenBank/DDBJ whole genome shotgun (WGS) entry which is preliminary data.</text>
</comment>
<protein>
    <submittedName>
        <fullName evidence="6">Flavin reductase family protein</fullName>
        <ecNumber evidence="6">1.5.1.-</ecNumber>
    </submittedName>
</protein>
<keyword evidence="6" id="KW-0560">Oxidoreductase</keyword>
<dbReference type="EMBL" id="JBHRZS010000007">
    <property type="protein sequence ID" value="MFC3880543.1"/>
    <property type="molecule type" value="Genomic_DNA"/>
</dbReference>
<dbReference type="GO" id="GO:0016491">
    <property type="term" value="F:oxidoreductase activity"/>
    <property type="evidence" value="ECO:0007669"/>
    <property type="project" value="UniProtKB-KW"/>
</dbReference>
<evidence type="ECO:0000259" key="5">
    <source>
        <dbReference type="Pfam" id="PF01613"/>
    </source>
</evidence>
<accession>A0ABV8ARK4</accession>